<gene>
    <name evidence="2" type="ORF">CCAM_LOCUS27898</name>
</gene>
<evidence type="ECO:0000313" key="3">
    <source>
        <dbReference type="Proteomes" id="UP000595140"/>
    </source>
</evidence>
<dbReference type="PANTHER" id="PTHR33710">
    <property type="entry name" value="BNAC02G09200D PROTEIN"/>
    <property type="match status" value="1"/>
</dbReference>
<organism evidence="2 3">
    <name type="scientific">Cuscuta campestris</name>
    <dbReference type="NCBI Taxonomy" id="132261"/>
    <lineage>
        <taxon>Eukaryota</taxon>
        <taxon>Viridiplantae</taxon>
        <taxon>Streptophyta</taxon>
        <taxon>Embryophyta</taxon>
        <taxon>Tracheophyta</taxon>
        <taxon>Spermatophyta</taxon>
        <taxon>Magnoliopsida</taxon>
        <taxon>eudicotyledons</taxon>
        <taxon>Gunneridae</taxon>
        <taxon>Pentapetalae</taxon>
        <taxon>asterids</taxon>
        <taxon>lamiids</taxon>
        <taxon>Solanales</taxon>
        <taxon>Convolvulaceae</taxon>
        <taxon>Cuscuteae</taxon>
        <taxon>Cuscuta</taxon>
        <taxon>Cuscuta subgen. Grammica</taxon>
        <taxon>Cuscuta sect. Cleistogrammica</taxon>
    </lineage>
</organism>
<dbReference type="AlphaFoldDB" id="A0A484MBI5"/>
<evidence type="ECO:0000313" key="2">
    <source>
        <dbReference type="EMBL" id="VFQ86122.1"/>
    </source>
</evidence>
<evidence type="ECO:0000256" key="1">
    <source>
        <dbReference type="SAM" id="MobiDB-lite"/>
    </source>
</evidence>
<reference evidence="2 3" key="1">
    <citation type="submission" date="2018-04" db="EMBL/GenBank/DDBJ databases">
        <authorList>
            <person name="Vogel A."/>
        </authorList>
    </citation>
    <scope>NUCLEOTIDE SEQUENCE [LARGE SCALE GENOMIC DNA]</scope>
</reference>
<dbReference type="Proteomes" id="UP000595140">
    <property type="component" value="Unassembled WGS sequence"/>
</dbReference>
<name>A0A484MBI5_9ASTE</name>
<dbReference type="InterPro" id="IPR036691">
    <property type="entry name" value="Endo/exonu/phosph_ase_sf"/>
</dbReference>
<proteinExistence type="predicted"/>
<dbReference type="EMBL" id="OOIL02003100">
    <property type="protein sequence ID" value="VFQ86122.1"/>
    <property type="molecule type" value="Genomic_DNA"/>
</dbReference>
<feature type="compositionally biased region" description="Acidic residues" evidence="1">
    <location>
        <begin position="446"/>
        <end position="458"/>
    </location>
</feature>
<keyword evidence="3" id="KW-1185">Reference proteome</keyword>
<protein>
    <submittedName>
        <fullName evidence="2">Uncharacterized protein</fullName>
    </submittedName>
</protein>
<accession>A0A484MBI5</accession>
<sequence>MEEFRDCLETCGLSTPHTIGSLFTWSGVRSNGRVMRRLDRALVNDRMIEDYEDITISHLSRASSDHKPILLQCKKGSQAGPKPFRFLNAWLNHHSFLKMVSDHWDSSSHHGGMAGLAFKLHGLKRHIKEWNIKTFGNVVNKLKEAEETTIKAQEQFEKDPTPENRELDNKAKAQLIRATENDLSFWKQKANLKWMEEGDCCSKFFHSYVKARRSNHQIRSIMDEKGKEHKDMAIIKQMAIDYYSKLYNNSKDVDMEPVLHYLDKPISHQDNINISKKMLDDFQRERLEVEAKADKLVNDLCKAVELKRSLQSQDQMREVNAQKEALEPKTNPEPFNHQVLVLEKSPSSTPSQKLESITTLARATVVILPESLPSQVSTSIVVQKVEPTKGPDSEPLMLIQEQKEEEVLPMEINDHLLNCVGDTPQEELVLEEIEPTTYAQDSNVQESEEESIDEEISSTEEPITEPLGNAAEILIGLADEQKKKKVRGVGKCEKLYKRRREGHPPIELECEGEPHELVASQATTSADIAGSSTELGSHLGREDSWLQGHTPRKQPEVTDPAQMEIRDRIVQLKKEVAAGTFVPDGHNDVLTRALGTAKHPGQTRGVGSYSGLRKVFKGNMKPRKPEGNYMTEKDLLQRLPSLLQHVVARHLQRVEFKDDKWSHRYFVIEFPVHSPLDLPGVVFRSCISRTKFDAVPLAEAAYYALGPDPIPFSPMTWLG</sequence>
<dbReference type="SUPFAM" id="SSF56219">
    <property type="entry name" value="DNase I-like"/>
    <property type="match status" value="1"/>
</dbReference>
<dbReference type="OrthoDB" id="415347at2759"/>
<feature type="region of interest" description="Disordered" evidence="1">
    <location>
        <begin position="438"/>
        <end position="461"/>
    </location>
</feature>
<dbReference type="PANTHER" id="PTHR33710:SF13">
    <property type="entry name" value="ENDONUCLEASE_EXONUCLEASE_PHOSPHATASE FAMILY PROTEIN"/>
    <property type="match status" value="1"/>
</dbReference>
<dbReference type="Gene3D" id="3.60.10.10">
    <property type="entry name" value="Endonuclease/exonuclease/phosphatase"/>
    <property type="match status" value="1"/>
</dbReference>